<dbReference type="EMBL" id="KI692074">
    <property type="protein sequence ID" value="ETM50123.1"/>
    <property type="molecule type" value="Genomic_DNA"/>
</dbReference>
<feature type="region of interest" description="Disordered" evidence="1">
    <location>
        <begin position="1"/>
        <end position="21"/>
    </location>
</feature>
<gene>
    <name evidence="2" type="ORF">L914_05792</name>
</gene>
<evidence type="ECO:0000256" key="1">
    <source>
        <dbReference type="SAM" id="MobiDB-lite"/>
    </source>
</evidence>
<dbReference type="Proteomes" id="UP000054532">
    <property type="component" value="Unassembled WGS sequence"/>
</dbReference>
<name>W2NQ76_PHYNI</name>
<reference evidence="2" key="1">
    <citation type="submission" date="2013-11" db="EMBL/GenBank/DDBJ databases">
        <title>The Genome Sequence of Phytophthora parasitica IAC_01/95.</title>
        <authorList>
            <consortium name="The Broad Institute Genomics Platform"/>
            <person name="Russ C."/>
            <person name="Tyler B."/>
            <person name="Panabieres F."/>
            <person name="Shan W."/>
            <person name="Tripathy S."/>
            <person name="Grunwald N."/>
            <person name="Machado M."/>
            <person name="Johnson C.S."/>
            <person name="Arredondo F."/>
            <person name="Hong C."/>
            <person name="Coffey M."/>
            <person name="Young S.K."/>
            <person name="Zeng Q."/>
            <person name="Gargeya S."/>
            <person name="Fitzgerald M."/>
            <person name="Abouelleil A."/>
            <person name="Alvarado L."/>
            <person name="Chapman S.B."/>
            <person name="Gainer-Dewar J."/>
            <person name="Goldberg J."/>
            <person name="Griggs A."/>
            <person name="Gujja S."/>
            <person name="Hansen M."/>
            <person name="Howarth C."/>
            <person name="Imamovic A."/>
            <person name="Ireland A."/>
            <person name="Larimer J."/>
            <person name="McCowan C."/>
            <person name="Murphy C."/>
            <person name="Pearson M."/>
            <person name="Poon T.W."/>
            <person name="Priest M."/>
            <person name="Roberts A."/>
            <person name="Saif S."/>
            <person name="Shea T."/>
            <person name="Sykes S."/>
            <person name="Wortman J."/>
            <person name="Nusbaum C."/>
            <person name="Birren B."/>
        </authorList>
    </citation>
    <scope>NUCLEOTIDE SEQUENCE [LARGE SCALE GENOMIC DNA]</scope>
    <source>
        <strain evidence="2">IAC_01/95</strain>
    </source>
</reference>
<accession>W2NQ76</accession>
<proteinExistence type="predicted"/>
<evidence type="ECO:0000313" key="2">
    <source>
        <dbReference type="EMBL" id="ETM50123.1"/>
    </source>
</evidence>
<protein>
    <submittedName>
        <fullName evidence="2">Uncharacterized protein</fullName>
    </submittedName>
</protein>
<sequence length="84" mass="9667">MSDDAPESPVNPKPTDEMKPNLLTKLEDTPPIVPQLFFAFLCREVQQNRMCGPTPELKHAQNFVKGWRRKNKPDSMTPVMEICR</sequence>
<organism evidence="2">
    <name type="scientific">Phytophthora nicotianae</name>
    <name type="common">Potato buckeye rot agent</name>
    <name type="synonym">Phytophthora parasitica</name>
    <dbReference type="NCBI Taxonomy" id="4792"/>
    <lineage>
        <taxon>Eukaryota</taxon>
        <taxon>Sar</taxon>
        <taxon>Stramenopiles</taxon>
        <taxon>Oomycota</taxon>
        <taxon>Peronosporomycetes</taxon>
        <taxon>Peronosporales</taxon>
        <taxon>Peronosporaceae</taxon>
        <taxon>Phytophthora</taxon>
    </lineage>
</organism>
<dbReference type="AlphaFoldDB" id="W2NQ76"/>